<reference evidence="2" key="1">
    <citation type="submission" date="2017-10" db="EMBL/GenBank/DDBJ databases">
        <title>A new Pekin duck reference genome.</title>
        <authorList>
            <person name="Hou Z.-C."/>
            <person name="Zhou Z.-K."/>
            <person name="Zhu F."/>
            <person name="Hou S.-S."/>
        </authorList>
    </citation>
    <scope>NUCLEOTIDE SEQUENCE [LARGE SCALE GENOMIC DNA]</scope>
</reference>
<reference evidence="1" key="3">
    <citation type="submission" date="2025-09" db="UniProtKB">
        <authorList>
            <consortium name="Ensembl"/>
        </authorList>
    </citation>
    <scope>IDENTIFICATION</scope>
</reference>
<dbReference type="Ensembl" id="ENSAPLT00000044174.1">
    <property type="protein sequence ID" value="ENSAPLP00000029420.1"/>
    <property type="gene ID" value="ENSAPLG00000030382.1"/>
</dbReference>
<organism evidence="1 2">
    <name type="scientific">Anas platyrhynchos platyrhynchos</name>
    <name type="common">Northern mallard</name>
    <dbReference type="NCBI Taxonomy" id="8840"/>
    <lineage>
        <taxon>Eukaryota</taxon>
        <taxon>Metazoa</taxon>
        <taxon>Chordata</taxon>
        <taxon>Craniata</taxon>
        <taxon>Vertebrata</taxon>
        <taxon>Euteleostomi</taxon>
        <taxon>Archelosauria</taxon>
        <taxon>Archosauria</taxon>
        <taxon>Dinosauria</taxon>
        <taxon>Saurischia</taxon>
        <taxon>Theropoda</taxon>
        <taxon>Coelurosauria</taxon>
        <taxon>Aves</taxon>
        <taxon>Neognathae</taxon>
        <taxon>Galloanserae</taxon>
        <taxon>Anseriformes</taxon>
        <taxon>Anatidae</taxon>
        <taxon>Anatinae</taxon>
        <taxon>Anas</taxon>
    </lineage>
</organism>
<protein>
    <submittedName>
        <fullName evidence="1">Uncharacterized protein</fullName>
    </submittedName>
</protein>
<sequence length="136" mass="14826">MLSHAGVPTFCQEHGYDPHRSCCEAHHKVQRYSDPLLVPNQSTIHAGTTQGSASRTAPLSWQPGKSLGWLDSQQSASSFLCGHDFTSQAPACKACCISCICAMLRVLQAKGHPVQTQTTTLENAGYREVKISRKKK</sequence>
<proteinExistence type="predicted"/>
<reference evidence="1" key="2">
    <citation type="submission" date="2025-08" db="UniProtKB">
        <authorList>
            <consortium name="Ensembl"/>
        </authorList>
    </citation>
    <scope>IDENTIFICATION</scope>
</reference>
<keyword evidence="2" id="KW-1185">Reference proteome</keyword>
<evidence type="ECO:0000313" key="2">
    <source>
        <dbReference type="Proteomes" id="UP000016666"/>
    </source>
</evidence>
<evidence type="ECO:0000313" key="1">
    <source>
        <dbReference type="Ensembl" id="ENSAPLP00000029420.1"/>
    </source>
</evidence>
<name>A0A493TV41_ANAPP</name>
<accession>A0A493TV41</accession>
<dbReference type="AlphaFoldDB" id="A0A493TV41"/>
<dbReference type="Proteomes" id="UP000016666">
    <property type="component" value="Unassembled WGS sequence"/>
</dbReference>